<dbReference type="PANTHER" id="PTHR42844">
    <property type="entry name" value="DIHYDRONEOPTERIN ALDOLASE 1-RELATED"/>
    <property type="match status" value="1"/>
</dbReference>
<keyword evidence="5 6" id="KW-0456">Lyase</keyword>
<comment type="catalytic activity">
    <reaction evidence="1 6">
        <text>7,8-dihydroneopterin = 6-hydroxymethyl-7,8-dihydropterin + glycolaldehyde</text>
        <dbReference type="Rhea" id="RHEA:10540"/>
        <dbReference type="ChEBI" id="CHEBI:17001"/>
        <dbReference type="ChEBI" id="CHEBI:17071"/>
        <dbReference type="ChEBI" id="CHEBI:44841"/>
        <dbReference type="EC" id="4.1.2.25"/>
    </reaction>
</comment>
<feature type="domain" description="Dihydroneopterin aldolase/epimerase" evidence="7">
    <location>
        <begin position="7"/>
        <end position="120"/>
    </location>
</feature>
<evidence type="ECO:0000313" key="11">
    <source>
        <dbReference type="Proteomes" id="UP000236895"/>
    </source>
</evidence>
<dbReference type="NCBIfam" id="TIGR00526">
    <property type="entry name" value="folB_dom"/>
    <property type="match status" value="1"/>
</dbReference>
<dbReference type="RefSeq" id="WP_034441759.1">
    <property type="nucleotide sequence ID" value="NZ_CAXYJJ010000051.1"/>
</dbReference>
<keyword evidence="10" id="KW-1185">Reference proteome</keyword>
<dbReference type="Pfam" id="PF02152">
    <property type="entry name" value="FolB"/>
    <property type="match status" value="1"/>
</dbReference>
<dbReference type="GO" id="GO:0046656">
    <property type="term" value="P:folic acid biosynthetic process"/>
    <property type="evidence" value="ECO:0007669"/>
    <property type="project" value="UniProtKB-UniRule"/>
</dbReference>
<evidence type="ECO:0000256" key="3">
    <source>
        <dbReference type="ARBA" id="ARBA00005708"/>
    </source>
</evidence>
<keyword evidence="4 6" id="KW-0289">Folate biosynthesis</keyword>
<evidence type="ECO:0000256" key="6">
    <source>
        <dbReference type="RuleBase" id="RU362079"/>
    </source>
</evidence>
<evidence type="ECO:0000313" key="10">
    <source>
        <dbReference type="Proteomes" id="UP000033731"/>
    </source>
</evidence>
<dbReference type="SUPFAM" id="SSF55620">
    <property type="entry name" value="Tetrahydrobiopterin biosynthesis enzymes-like"/>
    <property type="match status" value="1"/>
</dbReference>
<dbReference type="UniPathway" id="UPA00077">
    <property type="reaction ID" value="UER00154"/>
</dbReference>
<dbReference type="InterPro" id="IPR006157">
    <property type="entry name" value="FolB_dom"/>
</dbReference>
<dbReference type="PATRIC" id="fig|556287.8.peg.398"/>
<proteinExistence type="inferred from homology"/>
<protein>
    <recommendedName>
        <fullName evidence="6">7,8-dihydroneopterin aldolase</fullName>
        <ecNumber evidence="6">4.1.2.25</ecNumber>
    </recommendedName>
</protein>
<dbReference type="GO" id="GO:0004150">
    <property type="term" value="F:dihydroneopterin aldolase activity"/>
    <property type="evidence" value="ECO:0007669"/>
    <property type="project" value="UniProtKB-UniRule"/>
</dbReference>
<dbReference type="AlphaFoldDB" id="A0A095BFS0"/>
<dbReference type="InterPro" id="IPR043133">
    <property type="entry name" value="GTP-CH-I_C/QueF"/>
</dbReference>
<dbReference type="GO" id="GO:0046654">
    <property type="term" value="P:tetrahydrofolate biosynthetic process"/>
    <property type="evidence" value="ECO:0007669"/>
    <property type="project" value="UniProtKB-UniRule"/>
</dbReference>
<name>A0A095BFS0_9HYPH</name>
<evidence type="ECO:0000256" key="1">
    <source>
        <dbReference type="ARBA" id="ARBA00001353"/>
    </source>
</evidence>
<comment type="function">
    <text evidence="6">Catalyzes the conversion of 7,8-dihydroneopterin to 6-hydroxymethyl-7,8-dihydropterin.</text>
</comment>
<dbReference type="InterPro" id="IPR006156">
    <property type="entry name" value="Dihydroneopterin_aldolase"/>
</dbReference>
<comment type="similarity">
    <text evidence="3 6">Belongs to the DHNA family.</text>
</comment>
<comment type="caution">
    <text evidence="8">The sequence shown here is derived from an EMBL/GenBank/DDBJ whole genome shotgun (WGS) entry which is preliminary data.</text>
</comment>
<evidence type="ECO:0000313" key="9">
    <source>
        <dbReference type="EMBL" id="RPD37053.1"/>
    </source>
</evidence>
<evidence type="ECO:0000256" key="5">
    <source>
        <dbReference type="ARBA" id="ARBA00023239"/>
    </source>
</evidence>
<evidence type="ECO:0000256" key="4">
    <source>
        <dbReference type="ARBA" id="ARBA00022909"/>
    </source>
</evidence>
<reference evidence="9 11" key="2">
    <citation type="submission" date="2018-11" db="EMBL/GenBank/DDBJ databases">
        <title>Genome Analysis of Haplotype D of Candidatus Liberibacter Solanacearum.</title>
        <authorList>
            <person name="Katsir L."/>
            <person name="Ruan Z."/>
            <person name="Santos Garcia D."/>
            <person name="Piasezky A."/>
            <person name="Jiang J."/>
            <person name="Sela N."/>
            <person name="Freilich S."/>
            <person name="Bahar O."/>
        </authorList>
    </citation>
    <scope>NUCLEOTIDE SEQUENCE [LARGE SCALE GENOMIC DNA]</scope>
    <source>
        <strain evidence="11">haplotype D1</strain>
        <strain evidence="9">ISR100</strain>
    </source>
</reference>
<dbReference type="GO" id="GO:0005737">
    <property type="term" value="C:cytoplasm"/>
    <property type="evidence" value="ECO:0007669"/>
    <property type="project" value="TreeGrafter"/>
</dbReference>
<organism evidence="8 10">
    <name type="scientific">Candidatus Liberibacter solanacearum</name>
    <dbReference type="NCBI Taxonomy" id="556287"/>
    <lineage>
        <taxon>Bacteria</taxon>
        <taxon>Pseudomonadati</taxon>
        <taxon>Pseudomonadota</taxon>
        <taxon>Alphaproteobacteria</taxon>
        <taxon>Hyphomicrobiales</taxon>
        <taxon>Rhizobiaceae</taxon>
        <taxon>Liberibacter</taxon>
    </lineage>
</organism>
<sequence>MNQTYTIYLKNCAFFAYHGVYKEEKAQGQRFFVDIEIEIPQNTTLENDLLEKTVDYSTVFFIAEKIIMNTKRNLIEALAADIAKALHEQFGEIVRIVVAVRKPSALIQGILDYVETRVEYKY</sequence>
<comment type="pathway">
    <text evidence="2 6">Cofactor biosynthesis; tetrahydrofolate biosynthesis; 2-amino-4-hydroxy-6-hydroxymethyl-7,8-dihydropteridine diphosphate from 7,8-dihydroneopterin triphosphate: step 3/4.</text>
</comment>
<dbReference type="Proteomes" id="UP000236895">
    <property type="component" value="Unassembled WGS sequence"/>
</dbReference>
<accession>A0A095BFS0</accession>
<dbReference type="EMBL" id="PKRU02000027">
    <property type="protein sequence ID" value="RPD37053.1"/>
    <property type="molecule type" value="Genomic_DNA"/>
</dbReference>
<evidence type="ECO:0000259" key="7">
    <source>
        <dbReference type="SMART" id="SM00905"/>
    </source>
</evidence>
<dbReference type="EC" id="4.1.2.25" evidence="6"/>
<dbReference type="PANTHER" id="PTHR42844:SF1">
    <property type="entry name" value="DIHYDRONEOPTERIN ALDOLASE 1-RELATED"/>
    <property type="match status" value="1"/>
</dbReference>
<reference evidence="8 10" key="1">
    <citation type="journal article" date="2015" name="Phytopathology">
        <title>Genomes of Candidatus Liberibacter solanacearum haplotype A from New Zealand and the USA suggest significant genome plasticity in the species.</title>
        <authorList>
            <person name="Thompson S.M."/>
            <person name="Johnson C.P."/>
            <person name="Lu A.Y."/>
            <person name="Frampton R.A."/>
            <person name="Sullivan K.L."/>
            <person name="Fiers M.W."/>
            <person name="Crowhurst R.N."/>
            <person name="Pitman A.R."/>
            <person name="Scott I."/>
            <person name="Gudmestad N.C."/>
            <person name="Smith G.R."/>
        </authorList>
    </citation>
    <scope>NUCLEOTIDE SEQUENCE [LARGE SCALE GENOMIC DNA]</scope>
    <source>
        <strain evidence="8 10">LsoNZ1</strain>
    </source>
</reference>
<evidence type="ECO:0000313" key="8">
    <source>
        <dbReference type="EMBL" id="KJZ81717.1"/>
    </source>
</evidence>
<dbReference type="Proteomes" id="UP000033731">
    <property type="component" value="Unassembled WGS sequence"/>
</dbReference>
<dbReference type="NCBIfam" id="TIGR00525">
    <property type="entry name" value="folB"/>
    <property type="match status" value="1"/>
</dbReference>
<dbReference type="Gene3D" id="3.30.1130.10">
    <property type="match status" value="1"/>
</dbReference>
<evidence type="ECO:0000256" key="2">
    <source>
        <dbReference type="ARBA" id="ARBA00005013"/>
    </source>
</evidence>
<gene>
    <name evidence="9" type="primary">folB</name>
    <name evidence="9" type="ORF">C0030_004290</name>
    <name evidence="8" type="ORF">DJ66_0439</name>
</gene>
<dbReference type="SMART" id="SM00905">
    <property type="entry name" value="FolB"/>
    <property type="match status" value="1"/>
</dbReference>
<dbReference type="EMBL" id="JMTK01000002">
    <property type="protein sequence ID" value="KJZ81717.1"/>
    <property type="molecule type" value="Genomic_DNA"/>
</dbReference>